<dbReference type="Gramene" id="OIV88997">
    <property type="protein sequence ID" value="OIV88997"/>
    <property type="gene ID" value="TanjilG_07621"/>
</dbReference>
<dbReference type="InterPro" id="IPR050421">
    <property type="entry name" value="PPR"/>
</dbReference>
<feature type="domain" description="Exocyst complex subunit EXOC6/Sec15 C-terminal" evidence="1">
    <location>
        <begin position="128"/>
        <end position="209"/>
    </location>
</feature>
<dbReference type="Proteomes" id="UP000188354">
    <property type="component" value="Unassembled WGS sequence"/>
</dbReference>
<protein>
    <recommendedName>
        <fullName evidence="1">Exocyst complex subunit EXOC6/Sec15 C-terminal domain-containing protein</fullName>
    </recommendedName>
</protein>
<accession>A0A1J7FLM3</accession>
<evidence type="ECO:0000313" key="3">
    <source>
        <dbReference type="Proteomes" id="UP000188354"/>
    </source>
</evidence>
<dbReference type="STRING" id="3871.A0A1J7FLM3"/>
<dbReference type="InterPro" id="IPR046361">
    <property type="entry name" value="EXOC6/Sec15_C"/>
</dbReference>
<dbReference type="EMBL" id="KV862927">
    <property type="protein sequence ID" value="OIV88997.1"/>
    <property type="molecule type" value="Genomic_DNA"/>
</dbReference>
<organism evidence="2 3">
    <name type="scientific">Lupinus angustifolius</name>
    <name type="common">Narrow-leaved blue lupine</name>
    <dbReference type="NCBI Taxonomy" id="3871"/>
    <lineage>
        <taxon>Eukaryota</taxon>
        <taxon>Viridiplantae</taxon>
        <taxon>Streptophyta</taxon>
        <taxon>Embryophyta</taxon>
        <taxon>Tracheophyta</taxon>
        <taxon>Spermatophyta</taxon>
        <taxon>Magnoliopsida</taxon>
        <taxon>eudicotyledons</taxon>
        <taxon>Gunneridae</taxon>
        <taxon>Pentapetalae</taxon>
        <taxon>rosids</taxon>
        <taxon>fabids</taxon>
        <taxon>Fabales</taxon>
        <taxon>Fabaceae</taxon>
        <taxon>Papilionoideae</taxon>
        <taxon>50 kb inversion clade</taxon>
        <taxon>genistoids sensu lato</taxon>
        <taxon>core genistoids</taxon>
        <taxon>Genisteae</taxon>
        <taxon>Lupinus</taxon>
    </lineage>
</organism>
<proteinExistence type="predicted"/>
<dbReference type="AlphaFoldDB" id="A0A1J7FLM3"/>
<sequence>MEFGRWICSYVENNEIDMDLTLNNAMLDMYVKCGLNFPMTDTHAKLGNSDEAHLILDAMPHKETATWTALSSTYEQNGRTKKDLSQFHEMLHNKNAKPDEVTLVCTFCDCAPLGAIDFGCWIRFILNSENGNDYIHKVIIYLDSIMSTVQQISPSDGMYKVGSGAFDHISNSVVAAFSSHSVKRFNAKAVKTVDDHDLWILENFAEERFYSYGFGEIYNGGNSGSLVSKNAKQSTGKKSVDVLKKQLKEIK</sequence>
<dbReference type="Pfam" id="PF04091">
    <property type="entry name" value="Sec15_C"/>
    <property type="match status" value="1"/>
</dbReference>
<dbReference type="Gene3D" id="1.20.58.670">
    <property type="entry name" value="Dsl1p vesicle tethering complex, Tip20p subunit, domain D"/>
    <property type="match status" value="1"/>
</dbReference>
<dbReference type="PANTHER" id="PTHR47928">
    <property type="entry name" value="REPEAT-CONTAINING PROTEIN, PUTATIVE-RELATED"/>
    <property type="match status" value="1"/>
</dbReference>
<dbReference type="InterPro" id="IPR042044">
    <property type="entry name" value="EXOC6PINT-1/Sec15/Tip20_C_dom2"/>
</dbReference>
<evidence type="ECO:0000313" key="2">
    <source>
        <dbReference type="EMBL" id="OIV88997.1"/>
    </source>
</evidence>
<keyword evidence="3" id="KW-1185">Reference proteome</keyword>
<gene>
    <name evidence="2" type="ORF">TanjilG_07621</name>
</gene>
<evidence type="ECO:0000259" key="1">
    <source>
        <dbReference type="Pfam" id="PF04091"/>
    </source>
</evidence>
<dbReference type="PANTHER" id="PTHR47928:SF146">
    <property type="entry name" value="DYW DOMAIN-CONTAINING PROTEIN"/>
    <property type="match status" value="1"/>
</dbReference>
<reference evidence="2 3" key="1">
    <citation type="journal article" date="2017" name="Plant Biotechnol. J.">
        <title>A comprehensive draft genome sequence for lupin (Lupinus angustifolius), an emerging health food: insights into plant-microbe interactions and legume evolution.</title>
        <authorList>
            <person name="Hane J.K."/>
            <person name="Ming Y."/>
            <person name="Kamphuis L.G."/>
            <person name="Nelson M.N."/>
            <person name="Garg G."/>
            <person name="Atkins C.A."/>
            <person name="Bayer P.E."/>
            <person name="Bravo A."/>
            <person name="Bringans S."/>
            <person name="Cannon S."/>
            <person name="Edwards D."/>
            <person name="Foley R."/>
            <person name="Gao L.L."/>
            <person name="Harrison M.J."/>
            <person name="Huang W."/>
            <person name="Hurgobin B."/>
            <person name="Li S."/>
            <person name="Liu C.W."/>
            <person name="McGrath A."/>
            <person name="Morahan G."/>
            <person name="Murray J."/>
            <person name="Weller J."/>
            <person name="Jian J."/>
            <person name="Singh K.B."/>
        </authorList>
    </citation>
    <scope>NUCLEOTIDE SEQUENCE [LARGE SCALE GENOMIC DNA]</scope>
    <source>
        <strain evidence="3">cv. Tanjil</strain>
        <tissue evidence="2">Whole plant</tissue>
    </source>
</reference>
<name>A0A1J7FLM3_LUPAN</name>